<dbReference type="Proteomes" id="UP001196413">
    <property type="component" value="Unassembled WGS sequence"/>
</dbReference>
<organism evidence="2 3">
    <name type="scientific">Parelaphostrongylus tenuis</name>
    <name type="common">Meningeal worm</name>
    <dbReference type="NCBI Taxonomy" id="148309"/>
    <lineage>
        <taxon>Eukaryota</taxon>
        <taxon>Metazoa</taxon>
        <taxon>Ecdysozoa</taxon>
        <taxon>Nematoda</taxon>
        <taxon>Chromadorea</taxon>
        <taxon>Rhabditida</taxon>
        <taxon>Rhabditina</taxon>
        <taxon>Rhabditomorpha</taxon>
        <taxon>Strongyloidea</taxon>
        <taxon>Metastrongylidae</taxon>
        <taxon>Parelaphostrongylus</taxon>
    </lineage>
</organism>
<feature type="region of interest" description="Disordered" evidence="1">
    <location>
        <begin position="95"/>
        <end position="162"/>
    </location>
</feature>
<reference evidence="2" key="1">
    <citation type="submission" date="2021-06" db="EMBL/GenBank/DDBJ databases">
        <title>Parelaphostrongylus tenuis whole genome reference sequence.</title>
        <authorList>
            <person name="Garwood T.J."/>
            <person name="Larsen P.A."/>
            <person name="Fountain-Jones N.M."/>
            <person name="Garbe J.R."/>
            <person name="Macchietto M.G."/>
            <person name="Kania S.A."/>
            <person name="Gerhold R.W."/>
            <person name="Richards J.E."/>
            <person name="Wolf T.M."/>
        </authorList>
    </citation>
    <scope>NUCLEOTIDE SEQUENCE</scope>
    <source>
        <strain evidence="2">MNPRO001-30</strain>
        <tissue evidence="2">Meninges</tissue>
    </source>
</reference>
<protein>
    <submittedName>
        <fullName evidence="2">Uncharacterized protein</fullName>
    </submittedName>
</protein>
<comment type="caution">
    <text evidence="2">The sequence shown here is derived from an EMBL/GenBank/DDBJ whole genome shotgun (WGS) entry which is preliminary data.</text>
</comment>
<feature type="compositionally biased region" description="Low complexity" evidence="1">
    <location>
        <begin position="117"/>
        <end position="137"/>
    </location>
</feature>
<gene>
    <name evidence="2" type="ORF">KIN20_004177</name>
</gene>
<proteinExistence type="predicted"/>
<evidence type="ECO:0000313" key="2">
    <source>
        <dbReference type="EMBL" id="KAJ1348785.1"/>
    </source>
</evidence>
<keyword evidence="3" id="KW-1185">Reference proteome</keyword>
<dbReference type="AlphaFoldDB" id="A0AAD5M090"/>
<dbReference type="EMBL" id="JAHQIW010000561">
    <property type="protein sequence ID" value="KAJ1348785.1"/>
    <property type="molecule type" value="Genomic_DNA"/>
</dbReference>
<feature type="compositionally biased region" description="Polar residues" evidence="1">
    <location>
        <begin position="149"/>
        <end position="159"/>
    </location>
</feature>
<evidence type="ECO:0000256" key="1">
    <source>
        <dbReference type="SAM" id="MobiDB-lite"/>
    </source>
</evidence>
<sequence length="318" mass="35242">MMENVPCSFRRHLDTAAALSIHEDHGLKNGYLSIENRQVRDQFSKERIKHNNLLNNLVLLAFPCPIVDSKPTSTNIEHSPGEVVQKLMSHIRERSRTFQQAPPNPLRLHGTSSVPDSSQEMLSTSSSSTDGSSVSDLESNDVSAEKNAVHQSGSMSVVKSNVDRRSLVEEAVPDDDKMDASGTLSRTTNSLPIEHVSRTTPASDALAQMGGSNSSFEKDNPLLNAVTTVCVSPHSYIKQDGKQPATSRVLERSTTSPPRSRRCVECYRKLTEGGSVAYARKKARQVRTRCSQCKKHVCLECFNTAHQKYDCRRYILIT</sequence>
<evidence type="ECO:0000313" key="3">
    <source>
        <dbReference type="Proteomes" id="UP001196413"/>
    </source>
</evidence>
<accession>A0AAD5M090</accession>
<name>A0AAD5M090_PARTN</name>